<dbReference type="EC" id="2.4.1.-" evidence="9"/>
<evidence type="ECO:0000256" key="9">
    <source>
        <dbReference type="RuleBase" id="RU364016"/>
    </source>
</evidence>
<gene>
    <name evidence="11" type="ORF">pdam_00002553</name>
</gene>
<evidence type="ECO:0000259" key="10">
    <source>
        <dbReference type="PROSITE" id="PS51820"/>
    </source>
</evidence>
<evidence type="ECO:0000256" key="6">
    <source>
        <dbReference type="ARBA" id="ARBA00022989"/>
    </source>
</evidence>
<evidence type="ECO:0000256" key="7">
    <source>
        <dbReference type="ARBA" id="ARBA00023034"/>
    </source>
</evidence>
<feature type="transmembrane region" description="Helical" evidence="9">
    <location>
        <begin position="20"/>
        <end position="38"/>
    </location>
</feature>
<dbReference type="PANTHER" id="PTHR12369:SF5">
    <property type="entry name" value="HEXOSYLTRANSFERASE"/>
    <property type="match status" value="1"/>
</dbReference>
<dbReference type="OrthoDB" id="5971499at2759"/>
<dbReference type="PANTHER" id="PTHR12369">
    <property type="entry name" value="CHONDROITIN SYNTHASE"/>
    <property type="match status" value="1"/>
</dbReference>
<dbReference type="OMA" id="RNKSNTH"/>
<dbReference type="Pfam" id="PF07691">
    <property type="entry name" value="PA14"/>
    <property type="match status" value="1"/>
</dbReference>
<evidence type="ECO:0000256" key="5">
    <source>
        <dbReference type="ARBA" id="ARBA00022968"/>
    </source>
</evidence>
<dbReference type="Proteomes" id="UP000275408">
    <property type="component" value="Unassembled WGS sequence"/>
</dbReference>
<dbReference type="InterPro" id="IPR051227">
    <property type="entry name" value="CS_glycosyltransferase"/>
</dbReference>
<keyword evidence="6 9" id="KW-1133">Transmembrane helix</keyword>
<evidence type="ECO:0000256" key="1">
    <source>
        <dbReference type="ARBA" id="ARBA00004447"/>
    </source>
</evidence>
<dbReference type="InterPro" id="IPR008428">
    <property type="entry name" value="Chond_GalNAc"/>
</dbReference>
<evidence type="ECO:0000256" key="4">
    <source>
        <dbReference type="ARBA" id="ARBA00022692"/>
    </source>
</evidence>
<keyword evidence="4 9" id="KW-0812">Transmembrane</keyword>
<organism evidence="11 12">
    <name type="scientific">Pocillopora damicornis</name>
    <name type="common">Cauliflower coral</name>
    <name type="synonym">Millepora damicornis</name>
    <dbReference type="NCBI Taxonomy" id="46731"/>
    <lineage>
        <taxon>Eukaryota</taxon>
        <taxon>Metazoa</taxon>
        <taxon>Cnidaria</taxon>
        <taxon>Anthozoa</taxon>
        <taxon>Hexacorallia</taxon>
        <taxon>Scleractinia</taxon>
        <taxon>Astrocoeniina</taxon>
        <taxon>Pocilloporidae</taxon>
        <taxon>Pocillopora</taxon>
    </lineage>
</organism>
<evidence type="ECO:0000256" key="2">
    <source>
        <dbReference type="ARBA" id="ARBA00009239"/>
    </source>
</evidence>
<keyword evidence="3 9" id="KW-0808">Transferase</keyword>
<dbReference type="SUPFAM" id="SSF53448">
    <property type="entry name" value="Nucleotide-diphospho-sugar transferases"/>
    <property type="match status" value="1"/>
</dbReference>
<keyword evidence="7 9" id="KW-0333">Golgi apparatus</keyword>
<keyword evidence="12" id="KW-1185">Reference proteome</keyword>
<dbReference type="AlphaFoldDB" id="A0A3M6TRZ1"/>
<evidence type="ECO:0000313" key="11">
    <source>
        <dbReference type="EMBL" id="RMX44109.1"/>
    </source>
</evidence>
<reference evidence="11 12" key="1">
    <citation type="journal article" date="2018" name="Sci. Rep.">
        <title>Comparative analysis of the Pocillopora damicornis genome highlights role of immune system in coral evolution.</title>
        <authorList>
            <person name="Cunning R."/>
            <person name="Bay R.A."/>
            <person name="Gillette P."/>
            <person name="Baker A.C."/>
            <person name="Traylor-Knowles N."/>
        </authorList>
    </citation>
    <scope>NUCLEOTIDE SEQUENCE [LARGE SCALE GENOMIC DNA]</scope>
    <source>
        <strain evidence="11">RSMAS</strain>
        <tissue evidence="11">Whole animal</tissue>
    </source>
</reference>
<dbReference type="PROSITE" id="PS51820">
    <property type="entry name" value="PA14"/>
    <property type="match status" value="1"/>
</dbReference>
<comment type="similarity">
    <text evidence="2 9">Belongs to the chondroitin N-acetylgalactosaminyltransferase family.</text>
</comment>
<keyword evidence="8 9" id="KW-0472">Membrane</keyword>
<sequence>MSVKILRLCYNNIKRKRKQVLSTLFFFLSFTVCFYIAFQQPRKSFIFIDDVNRSSEELITTSFFEPKQGKGLLSAQGYQQETFTKEKDIFIDDIKSVKNLTGLLSHGDSDFVANNINYPSGEPPPFRAENQPGQDGNKTFLLRGHLNLHIWDDVCHFQVESLREFILFPHAPSKRRLLTSSSSYGENLKNFGERMFGFISPSISGKYYFAISSSGNSELWLSSDDSSANLRKIAFLGSRENPGQGQPGNYSQNATQVSTAFYLTKNRKYLINVLHKHHSGRVHLLVTWRLEGDTVLGIVTSEYLWAAMNDSHVPDNAVGLSDYQEGSQQSRDFILPFVIWEDMKAVLPECLYEPSYLVKHKLIRFQGARNKSNTHFASVYPPDTTNNSLALMENEDIWWQENAAGNLLTNPNKAQGVAHMFMDALEGKYPQHYAFQEIVSVEHVLDPQKGDRFLLELRLTDKQNRGSVLFSEYVYKPLEGDSLCYPAGFRWKKNAIVNVIVPVRKSGRWALYFIKNIAEVVRQTQDFNIHVIIVDYESKDIDIEAVLKRSSIQWYSLVKISGDQDFQRALALQRGAEAVKDPHSILFMCDLHLKIPSHLITTIRKHCVEGKMAFAPVVKRLRCGYYPALPFGYWETLGFGLLAIYKSDFDHVGGMNVQEFTGWGGEDWELLDRILMSGIEVERLKIPHFYHFYHPSVGGNQRVGA</sequence>
<evidence type="ECO:0000256" key="8">
    <source>
        <dbReference type="ARBA" id="ARBA00023136"/>
    </source>
</evidence>
<evidence type="ECO:0000313" key="12">
    <source>
        <dbReference type="Proteomes" id="UP000275408"/>
    </source>
</evidence>
<comment type="caution">
    <text evidence="11">The sequence shown here is derived from an EMBL/GenBank/DDBJ whole genome shotgun (WGS) entry which is preliminary data.</text>
</comment>
<dbReference type="Gene3D" id="3.90.550.10">
    <property type="entry name" value="Spore Coat Polysaccharide Biosynthesis Protein SpsA, Chain A"/>
    <property type="match status" value="1"/>
</dbReference>
<dbReference type="EMBL" id="RCHS01003049">
    <property type="protein sequence ID" value="RMX44109.1"/>
    <property type="molecule type" value="Genomic_DNA"/>
</dbReference>
<accession>A0A3M6TRZ1</accession>
<name>A0A3M6TRZ1_POCDA</name>
<comment type="subcellular location">
    <subcellularLocation>
        <location evidence="1 9">Golgi apparatus</location>
        <location evidence="1 9">Golgi stack membrane</location>
        <topology evidence="1 9">Single-pass type II membrane protein</topology>
    </subcellularLocation>
</comment>
<feature type="domain" description="PA14" evidence="10">
    <location>
        <begin position="141"/>
        <end position="302"/>
    </location>
</feature>
<keyword evidence="5 9" id="KW-0735">Signal-anchor</keyword>
<proteinExistence type="inferred from homology"/>
<protein>
    <recommendedName>
        <fullName evidence="9">Hexosyltransferase</fullName>
        <ecNumber evidence="9">2.4.1.-</ecNumber>
    </recommendedName>
</protein>
<dbReference type="GO" id="GO:0032580">
    <property type="term" value="C:Golgi cisterna membrane"/>
    <property type="evidence" value="ECO:0007669"/>
    <property type="project" value="UniProtKB-SubCell"/>
</dbReference>
<dbReference type="InterPro" id="IPR029044">
    <property type="entry name" value="Nucleotide-diphossugar_trans"/>
</dbReference>
<dbReference type="InterPro" id="IPR037524">
    <property type="entry name" value="PA14/GLEYA"/>
</dbReference>
<dbReference type="GO" id="GO:0008376">
    <property type="term" value="F:acetylgalactosaminyltransferase activity"/>
    <property type="evidence" value="ECO:0007669"/>
    <property type="project" value="InterPro"/>
</dbReference>
<dbReference type="Pfam" id="PF05679">
    <property type="entry name" value="CHGN"/>
    <property type="match status" value="1"/>
</dbReference>
<dbReference type="InterPro" id="IPR011658">
    <property type="entry name" value="PA14_dom"/>
</dbReference>
<evidence type="ECO:0000256" key="3">
    <source>
        <dbReference type="ARBA" id="ARBA00022679"/>
    </source>
</evidence>